<protein>
    <submittedName>
        <fullName evidence="3">Amidase</fullName>
    </submittedName>
</protein>
<feature type="domain" description="Amidase" evidence="2">
    <location>
        <begin position="24"/>
        <end position="435"/>
    </location>
</feature>
<dbReference type="InterPro" id="IPR036928">
    <property type="entry name" value="AS_sf"/>
</dbReference>
<name>A0A369UXT4_9ACTN</name>
<dbReference type="InterPro" id="IPR023631">
    <property type="entry name" value="Amidase_dom"/>
</dbReference>
<dbReference type="RefSeq" id="WP_114533013.1">
    <property type="nucleotide sequence ID" value="NZ_JBIBID010000010.1"/>
</dbReference>
<dbReference type="Pfam" id="PF01425">
    <property type="entry name" value="Amidase"/>
    <property type="match status" value="1"/>
</dbReference>
<dbReference type="GO" id="GO:0003824">
    <property type="term" value="F:catalytic activity"/>
    <property type="evidence" value="ECO:0007669"/>
    <property type="project" value="InterPro"/>
</dbReference>
<proteinExistence type="inferred from homology"/>
<comment type="caution">
    <text evidence="3">The sequence shown here is derived from an EMBL/GenBank/DDBJ whole genome shotgun (WGS) entry which is preliminary data.</text>
</comment>
<accession>A0A369UXT4</accession>
<dbReference type="PANTHER" id="PTHR11895">
    <property type="entry name" value="TRANSAMIDASE"/>
    <property type="match status" value="1"/>
</dbReference>
<dbReference type="Proteomes" id="UP000253742">
    <property type="component" value="Unassembled WGS sequence"/>
</dbReference>
<evidence type="ECO:0000256" key="1">
    <source>
        <dbReference type="ARBA" id="ARBA00009199"/>
    </source>
</evidence>
<dbReference type="OrthoDB" id="182039at2"/>
<comment type="similarity">
    <text evidence="1">Belongs to the amidase family.</text>
</comment>
<dbReference type="SUPFAM" id="SSF75304">
    <property type="entry name" value="Amidase signature (AS) enzymes"/>
    <property type="match status" value="1"/>
</dbReference>
<dbReference type="AlphaFoldDB" id="A0A369UXT4"/>
<dbReference type="Gene3D" id="3.90.1300.10">
    <property type="entry name" value="Amidase signature (AS) domain"/>
    <property type="match status" value="1"/>
</dbReference>
<gene>
    <name evidence="3" type="ORF">DVZ84_34430</name>
</gene>
<reference evidence="3 4" key="1">
    <citation type="submission" date="2018-07" db="EMBL/GenBank/DDBJ databases">
        <title>Genome guided investigation of antibiotics producing actinomycetales strain isolated from a Macau mangrove ecosystem.</title>
        <authorList>
            <person name="Hu D."/>
        </authorList>
    </citation>
    <scope>NUCLEOTIDE SEQUENCE [LARGE SCALE GENOMIC DNA]</scope>
    <source>
        <strain evidence="3 4">2297</strain>
    </source>
</reference>
<dbReference type="PANTHER" id="PTHR11895:SF7">
    <property type="entry name" value="GLUTAMYL-TRNA(GLN) AMIDOTRANSFERASE SUBUNIT A, MITOCHONDRIAL"/>
    <property type="match status" value="1"/>
</dbReference>
<sequence>MTAHGVHHTRELLRRGELSAVEHTTAVLTAARDHDTLDAYVALAGEHALRAARRADARIRELGADAWRTLPLLGTTVSVKDLLQTRHLPTRRGSLLPNDRPAHDAPAVARLRAAGAVVVGKTATSEYGWSASTLSRTAPPTRNPYDRRLSAGGSSGGAAAAVATGLCDAALGTDGCGSIRIPAAFCGVVGYKPTLGRIPYAPNSADRLAHQGPLTRTVADAALLAQVMAGPHPADPDSALGSLDPPRTHRTLRIGWIEYDHTTAEVRRVTEQARLALTGQGHRVEDTEVRCPHLYPALVDLLAAWEAAGARPADDERADPGRLEVIRHGRTLTAADVIRAEQVRHTLRTTLRRTMDRYDILAMATVPLEPFAAHAVGPPWAADARDLQWLAWAPAAYPFNITGQPALSLPAGLTRAGLPVGVQLVGPVGADDLVLQLAARLESDLAAPAPPGAPRVLQTATAP</sequence>
<organism evidence="3 4">
    <name type="scientific">Streptomyces parvulus</name>
    <dbReference type="NCBI Taxonomy" id="146923"/>
    <lineage>
        <taxon>Bacteria</taxon>
        <taxon>Bacillati</taxon>
        <taxon>Actinomycetota</taxon>
        <taxon>Actinomycetes</taxon>
        <taxon>Kitasatosporales</taxon>
        <taxon>Streptomycetaceae</taxon>
        <taxon>Streptomyces</taxon>
    </lineage>
</organism>
<evidence type="ECO:0000313" key="4">
    <source>
        <dbReference type="Proteomes" id="UP000253742"/>
    </source>
</evidence>
<evidence type="ECO:0000313" key="3">
    <source>
        <dbReference type="EMBL" id="RDD84558.1"/>
    </source>
</evidence>
<dbReference type="EMBL" id="QQBH01000039">
    <property type="protein sequence ID" value="RDD84558.1"/>
    <property type="molecule type" value="Genomic_DNA"/>
</dbReference>
<dbReference type="InterPro" id="IPR000120">
    <property type="entry name" value="Amidase"/>
</dbReference>
<evidence type="ECO:0000259" key="2">
    <source>
        <dbReference type="Pfam" id="PF01425"/>
    </source>
</evidence>